<sequence>MNLKPLDRQTLREKVVEAIRSVIVENGLKLGDRLPTEHELAEQLSVGKSSVREALKSLELIGVIESRPKIGCVVKSADMSLLSEHISFSPQVSQVTVEELVEAREFLETNIVPLVIQRDEPEVFEEMAEGLKLMEEAVAGKGDRREADEKFHMALFKGAHNTVLQSFNEVMEGFFVRLREERVNRVSEGREWLDDHRAIYQAIENRDTGTAQALIRAHLRRYVN</sequence>
<evidence type="ECO:0000256" key="2">
    <source>
        <dbReference type="ARBA" id="ARBA00023125"/>
    </source>
</evidence>
<dbReference type="Gene3D" id="1.20.120.530">
    <property type="entry name" value="GntR ligand-binding domain-like"/>
    <property type="match status" value="1"/>
</dbReference>
<dbReference type="CDD" id="cd07377">
    <property type="entry name" value="WHTH_GntR"/>
    <property type="match status" value="1"/>
</dbReference>
<dbReference type="InterPro" id="IPR008920">
    <property type="entry name" value="TF_FadR/GntR_C"/>
</dbReference>
<keyword evidence="3" id="KW-0804">Transcription</keyword>
<name>A0A1F6D2A3_HANXR</name>
<evidence type="ECO:0000256" key="1">
    <source>
        <dbReference type="ARBA" id="ARBA00023015"/>
    </source>
</evidence>
<dbReference type="InterPro" id="IPR036390">
    <property type="entry name" value="WH_DNA-bd_sf"/>
</dbReference>
<gene>
    <name evidence="5" type="ORF">A3F84_18800</name>
</gene>
<dbReference type="Pfam" id="PF07729">
    <property type="entry name" value="FCD"/>
    <property type="match status" value="1"/>
</dbReference>
<keyword evidence="1" id="KW-0805">Transcription regulation</keyword>
<dbReference type="SUPFAM" id="SSF46785">
    <property type="entry name" value="Winged helix' DNA-binding domain"/>
    <property type="match status" value="1"/>
</dbReference>
<protein>
    <recommendedName>
        <fullName evidence="4">HTH gntR-type domain-containing protein</fullName>
    </recommendedName>
</protein>
<dbReference type="EMBL" id="MFKF01000075">
    <property type="protein sequence ID" value="OGG55497.1"/>
    <property type="molecule type" value="Genomic_DNA"/>
</dbReference>
<dbReference type="Pfam" id="PF00392">
    <property type="entry name" value="GntR"/>
    <property type="match status" value="1"/>
</dbReference>
<dbReference type="GO" id="GO:0003700">
    <property type="term" value="F:DNA-binding transcription factor activity"/>
    <property type="evidence" value="ECO:0007669"/>
    <property type="project" value="InterPro"/>
</dbReference>
<dbReference type="InterPro" id="IPR000524">
    <property type="entry name" value="Tscrpt_reg_HTH_GntR"/>
</dbReference>
<feature type="domain" description="HTH gntR-type" evidence="4">
    <location>
        <begin position="9"/>
        <end position="77"/>
    </location>
</feature>
<evidence type="ECO:0000259" key="4">
    <source>
        <dbReference type="PROSITE" id="PS50949"/>
    </source>
</evidence>
<dbReference type="InterPro" id="IPR036388">
    <property type="entry name" value="WH-like_DNA-bd_sf"/>
</dbReference>
<dbReference type="AlphaFoldDB" id="A0A1F6D2A3"/>
<dbReference type="Gene3D" id="1.10.10.10">
    <property type="entry name" value="Winged helix-like DNA-binding domain superfamily/Winged helix DNA-binding domain"/>
    <property type="match status" value="1"/>
</dbReference>
<dbReference type="PRINTS" id="PR00035">
    <property type="entry name" value="HTHGNTR"/>
</dbReference>
<evidence type="ECO:0000313" key="5">
    <source>
        <dbReference type="EMBL" id="OGG55497.1"/>
    </source>
</evidence>
<dbReference type="InterPro" id="IPR011711">
    <property type="entry name" value="GntR_C"/>
</dbReference>
<evidence type="ECO:0000313" key="6">
    <source>
        <dbReference type="Proteomes" id="UP000178606"/>
    </source>
</evidence>
<reference evidence="5 6" key="1">
    <citation type="journal article" date="2016" name="Nat. Commun.">
        <title>Thousands of microbial genomes shed light on interconnected biogeochemical processes in an aquifer system.</title>
        <authorList>
            <person name="Anantharaman K."/>
            <person name="Brown C.T."/>
            <person name="Hug L.A."/>
            <person name="Sharon I."/>
            <person name="Castelle C.J."/>
            <person name="Probst A.J."/>
            <person name="Thomas B.C."/>
            <person name="Singh A."/>
            <person name="Wilkins M.J."/>
            <person name="Karaoz U."/>
            <person name="Brodie E.L."/>
            <person name="Williams K.H."/>
            <person name="Hubbard S.S."/>
            <person name="Banfield J.F."/>
        </authorList>
    </citation>
    <scope>NUCLEOTIDE SEQUENCE [LARGE SCALE GENOMIC DNA]</scope>
    <source>
        <strain evidence="6">RIFCSPLOWO2_12_FULL_64_10</strain>
    </source>
</reference>
<evidence type="ECO:0000256" key="3">
    <source>
        <dbReference type="ARBA" id="ARBA00023163"/>
    </source>
</evidence>
<dbReference type="SMART" id="SM00345">
    <property type="entry name" value="HTH_GNTR"/>
    <property type="match status" value="1"/>
</dbReference>
<dbReference type="PROSITE" id="PS50949">
    <property type="entry name" value="HTH_GNTR"/>
    <property type="match status" value="1"/>
</dbReference>
<accession>A0A1F6D2A3</accession>
<dbReference type="Proteomes" id="UP000178606">
    <property type="component" value="Unassembled WGS sequence"/>
</dbReference>
<comment type="caution">
    <text evidence="5">The sequence shown here is derived from an EMBL/GenBank/DDBJ whole genome shotgun (WGS) entry which is preliminary data.</text>
</comment>
<keyword evidence="2" id="KW-0238">DNA-binding</keyword>
<dbReference type="PANTHER" id="PTHR43537:SF5">
    <property type="entry name" value="UXU OPERON TRANSCRIPTIONAL REGULATOR"/>
    <property type="match status" value="1"/>
</dbReference>
<dbReference type="SUPFAM" id="SSF48008">
    <property type="entry name" value="GntR ligand-binding domain-like"/>
    <property type="match status" value="1"/>
</dbReference>
<dbReference type="PANTHER" id="PTHR43537">
    <property type="entry name" value="TRANSCRIPTIONAL REGULATOR, GNTR FAMILY"/>
    <property type="match status" value="1"/>
</dbReference>
<dbReference type="SMART" id="SM00895">
    <property type="entry name" value="FCD"/>
    <property type="match status" value="1"/>
</dbReference>
<organism evidence="5 6">
    <name type="scientific">Handelsmanbacteria sp. (strain RIFCSPLOWO2_12_FULL_64_10)</name>
    <dbReference type="NCBI Taxonomy" id="1817868"/>
    <lineage>
        <taxon>Bacteria</taxon>
        <taxon>Candidatus Handelsmaniibacteriota</taxon>
    </lineage>
</organism>
<proteinExistence type="predicted"/>
<dbReference type="GO" id="GO:0003677">
    <property type="term" value="F:DNA binding"/>
    <property type="evidence" value="ECO:0007669"/>
    <property type="project" value="UniProtKB-KW"/>
</dbReference>